<protein>
    <submittedName>
        <fullName evidence="1">Uncharacterized protein</fullName>
    </submittedName>
</protein>
<dbReference type="Proteomes" id="UP000075809">
    <property type="component" value="Unassembled WGS sequence"/>
</dbReference>
<sequence>MPDSDDSSGKRVPRRGDIGIQSLDERVCQTDDQIVKTLNELINATRKLGRELELNRMETQHLRHLIENCSACRTPIGE</sequence>
<dbReference type="STRING" id="64791.A0A151X9C4"/>
<accession>A0A151X9C4</accession>
<reference evidence="1 2" key="1">
    <citation type="submission" date="2015-09" db="EMBL/GenBank/DDBJ databases">
        <title>Trachymyrmex zeteki WGS genome.</title>
        <authorList>
            <person name="Nygaard S."/>
            <person name="Hu H."/>
            <person name="Boomsma J."/>
            <person name="Zhang G."/>
        </authorList>
    </citation>
    <scope>NUCLEOTIDE SEQUENCE [LARGE SCALE GENOMIC DNA]</scope>
    <source>
        <strain evidence="1">Tzet28-1</strain>
        <tissue evidence="1">Whole body</tissue>
    </source>
</reference>
<dbReference type="EMBL" id="KQ982373">
    <property type="protein sequence ID" value="KYQ56971.1"/>
    <property type="molecule type" value="Genomic_DNA"/>
</dbReference>
<organism evidence="1 2">
    <name type="scientific">Mycetomoellerius zeteki</name>
    <dbReference type="NCBI Taxonomy" id="64791"/>
    <lineage>
        <taxon>Eukaryota</taxon>
        <taxon>Metazoa</taxon>
        <taxon>Ecdysozoa</taxon>
        <taxon>Arthropoda</taxon>
        <taxon>Hexapoda</taxon>
        <taxon>Insecta</taxon>
        <taxon>Pterygota</taxon>
        <taxon>Neoptera</taxon>
        <taxon>Endopterygota</taxon>
        <taxon>Hymenoptera</taxon>
        <taxon>Apocrita</taxon>
        <taxon>Aculeata</taxon>
        <taxon>Formicoidea</taxon>
        <taxon>Formicidae</taxon>
        <taxon>Myrmicinae</taxon>
        <taxon>Mycetomoellerius</taxon>
    </lineage>
</organism>
<keyword evidence="2" id="KW-1185">Reference proteome</keyword>
<proteinExistence type="predicted"/>
<gene>
    <name evidence="1" type="ORF">ALC60_03959</name>
</gene>
<evidence type="ECO:0000313" key="2">
    <source>
        <dbReference type="Proteomes" id="UP000075809"/>
    </source>
</evidence>
<dbReference type="AlphaFoldDB" id="A0A151X9C4"/>
<name>A0A151X9C4_9HYME</name>
<evidence type="ECO:0000313" key="1">
    <source>
        <dbReference type="EMBL" id="KYQ56971.1"/>
    </source>
</evidence>
<dbReference type="CDD" id="cd16081">
    <property type="entry name" value="TSPcc_insect"/>
    <property type="match status" value="1"/>
</dbReference>